<protein>
    <recommendedName>
        <fullName evidence="7">Extracellular solute-binding protein</fullName>
    </recommendedName>
</protein>
<dbReference type="PANTHER" id="PTHR43649:SF29">
    <property type="entry name" value="OSMOPROTECTIVE COMPOUNDS-BINDING PROTEIN GGTB"/>
    <property type="match status" value="1"/>
</dbReference>
<feature type="chain" id="PRO_5045513347" description="Extracellular solute-binding protein" evidence="4">
    <location>
        <begin position="20"/>
        <end position="440"/>
    </location>
</feature>
<evidence type="ECO:0000313" key="6">
    <source>
        <dbReference type="Proteomes" id="UP001600941"/>
    </source>
</evidence>
<name>A0ABQ0BPL0_9FIRM</name>
<comment type="similarity">
    <text evidence="1">Belongs to the bacterial solute-binding protein 1 family.</text>
</comment>
<dbReference type="Pfam" id="PF01547">
    <property type="entry name" value="SBP_bac_1"/>
    <property type="match status" value="1"/>
</dbReference>
<feature type="compositionally biased region" description="Basic and acidic residues" evidence="3">
    <location>
        <begin position="32"/>
        <end position="42"/>
    </location>
</feature>
<comment type="caution">
    <text evidence="5">The sequence shown here is derived from an EMBL/GenBank/DDBJ whole genome shotgun (WGS) entry which is preliminary data.</text>
</comment>
<keyword evidence="6" id="KW-1185">Reference proteome</keyword>
<sequence length="440" mass="48606">MRKKLVLFLTGAMCLTMLAGCGQKGGSGSAENTDKEAGKSEDKEVLSMMLNGSASDAYVEGYQKIIDEFNKTNEFGVTIEPEFVSNSDYKTKLTTMMASDSAPDIIFTWELGYLENFVNGDKIVNLQEYLDADQEWKESFNSGTLEQETYNGDVYGIPTAQCMAVMYYNKAIFEENGLAVPTTYDEYRKVCDTLLEKGITPVALASTADDAWLVSQYIQQLSDGVAGNRLFEDIKEGSGKWNDEAMVQAAELFQEEVEKGYFEEGFTGVSGSEAEALFQTGQAAMYFNGTWEISNLDNAEVCQVAEDVSCFAMPAVKEENTNVSVGSLDNSFAVTTNCENVEAAVGLLKYWTNSENAATLLYDYGRMPATKFELDESKLSALCSEAIKCFNEQKALTPWFDRMNTDLGNEFNNSSVAIANGDEPQSILDKLQQYAEDNQK</sequence>
<accession>A0ABQ0BPL0</accession>
<evidence type="ECO:0000256" key="1">
    <source>
        <dbReference type="ARBA" id="ARBA00008520"/>
    </source>
</evidence>
<evidence type="ECO:0000313" key="5">
    <source>
        <dbReference type="EMBL" id="GAA6498474.1"/>
    </source>
</evidence>
<feature type="signal peptide" evidence="4">
    <location>
        <begin position="1"/>
        <end position="19"/>
    </location>
</feature>
<evidence type="ECO:0000256" key="3">
    <source>
        <dbReference type="SAM" id="MobiDB-lite"/>
    </source>
</evidence>
<keyword evidence="4" id="KW-0732">Signal</keyword>
<organism evidence="5 6">
    <name type="scientific">Blautia parvula</name>
    <dbReference type="NCBI Taxonomy" id="2877527"/>
    <lineage>
        <taxon>Bacteria</taxon>
        <taxon>Bacillati</taxon>
        <taxon>Bacillota</taxon>
        <taxon>Clostridia</taxon>
        <taxon>Lachnospirales</taxon>
        <taxon>Lachnospiraceae</taxon>
        <taxon>Blautia</taxon>
    </lineage>
</organism>
<proteinExistence type="inferred from homology"/>
<feature type="region of interest" description="Disordered" evidence="3">
    <location>
        <begin position="23"/>
        <end position="42"/>
    </location>
</feature>
<evidence type="ECO:0000256" key="2">
    <source>
        <dbReference type="ARBA" id="ARBA00022448"/>
    </source>
</evidence>
<evidence type="ECO:0000256" key="4">
    <source>
        <dbReference type="SAM" id="SignalP"/>
    </source>
</evidence>
<reference evidence="5 6" key="1">
    <citation type="submission" date="2024-04" db="EMBL/GenBank/DDBJ databases">
        <title>Defined microbial consortia suppress multidrug-resistant proinflammatory Enterobacteriaceae via ecological control.</title>
        <authorList>
            <person name="Furuichi M."/>
            <person name="Kawaguchi T."/>
            <person name="Pust M."/>
            <person name="Yasuma K."/>
            <person name="Plichta D."/>
            <person name="Hasegawa N."/>
            <person name="Ohya T."/>
            <person name="Bhattarai S."/>
            <person name="Sasajima S."/>
            <person name="Aoto Y."/>
            <person name="Tuganbaev T."/>
            <person name="Yaginuma M."/>
            <person name="Ueda M."/>
            <person name="Okahashi N."/>
            <person name="Amafuji K."/>
            <person name="Kiridooshi Y."/>
            <person name="Sugita K."/>
            <person name="Strazar M."/>
            <person name="Skelly A."/>
            <person name="Suda W."/>
            <person name="Hattori M."/>
            <person name="Nakamoto N."/>
            <person name="Caballero S."/>
            <person name="Norman J."/>
            <person name="Olle B."/>
            <person name="Tanoue T."/>
            <person name="Arita M."/>
            <person name="Bucci V."/>
            <person name="Atarashi K."/>
            <person name="Xavier R."/>
            <person name="Honda K."/>
        </authorList>
    </citation>
    <scope>NUCLEOTIDE SEQUENCE [LARGE SCALE GENOMIC DNA]</scope>
    <source>
        <strain evidence="6">k34-0107-D12</strain>
    </source>
</reference>
<dbReference type="RefSeq" id="WP_054352094.1">
    <property type="nucleotide sequence ID" value="NZ_AP031413.1"/>
</dbReference>
<evidence type="ECO:0008006" key="7">
    <source>
        <dbReference type="Google" id="ProtNLM"/>
    </source>
</evidence>
<dbReference type="Gene3D" id="3.40.190.10">
    <property type="entry name" value="Periplasmic binding protein-like II"/>
    <property type="match status" value="2"/>
</dbReference>
<gene>
    <name evidence="5" type="ORF">K340107D12_12900</name>
</gene>
<dbReference type="EMBL" id="BAABZQ010000001">
    <property type="protein sequence ID" value="GAA6498474.1"/>
    <property type="molecule type" value="Genomic_DNA"/>
</dbReference>
<dbReference type="Proteomes" id="UP001600941">
    <property type="component" value="Unassembled WGS sequence"/>
</dbReference>
<dbReference type="InterPro" id="IPR006059">
    <property type="entry name" value="SBP"/>
</dbReference>
<dbReference type="SUPFAM" id="SSF53850">
    <property type="entry name" value="Periplasmic binding protein-like II"/>
    <property type="match status" value="1"/>
</dbReference>
<dbReference type="InterPro" id="IPR050490">
    <property type="entry name" value="Bact_solute-bd_prot1"/>
</dbReference>
<dbReference type="PROSITE" id="PS51257">
    <property type="entry name" value="PROKAR_LIPOPROTEIN"/>
    <property type="match status" value="1"/>
</dbReference>
<keyword evidence="2" id="KW-0813">Transport</keyword>
<dbReference type="PANTHER" id="PTHR43649">
    <property type="entry name" value="ARABINOSE-BINDING PROTEIN-RELATED"/>
    <property type="match status" value="1"/>
</dbReference>